<keyword evidence="10 11" id="KW-0472">Membrane</keyword>
<evidence type="ECO:0000256" key="6">
    <source>
        <dbReference type="ARBA" id="ARBA00022692"/>
    </source>
</evidence>
<evidence type="ECO:0000259" key="12">
    <source>
        <dbReference type="PROSITE" id="PS50109"/>
    </source>
</evidence>
<dbReference type="GO" id="GO:0004721">
    <property type="term" value="F:phosphoprotein phosphatase activity"/>
    <property type="evidence" value="ECO:0007669"/>
    <property type="project" value="TreeGrafter"/>
</dbReference>
<protein>
    <recommendedName>
        <fullName evidence="3">histidine kinase</fullName>
        <ecNumber evidence="3">2.7.13.3</ecNumber>
    </recommendedName>
</protein>
<dbReference type="GO" id="GO:0005886">
    <property type="term" value="C:plasma membrane"/>
    <property type="evidence" value="ECO:0007669"/>
    <property type="project" value="UniProtKB-SubCell"/>
</dbReference>
<dbReference type="EMBL" id="QSFV01000013">
    <property type="protein sequence ID" value="RHA80832.1"/>
    <property type="molecule type" value="Genomic_DNA"/>
</dbReference>
<dbReference type="SMART" id="SM00387">
    <property type="entry name" value="HATPase_c"/>
    <property type="match status" value="1"/>
</dbReference>
<keyword evidence="7 13" id="KW-0418">Kinase</keyword>
<evidence type="ECO:0000256" key="4">
    <source>
        <dbReference type="ARBA" id="ARBA00022475"/>
    </source>
</evidence>
<dbReference type="Gene3D" id="3.30.565.10">
    <property type="entry name" value="Histidine kinase-like ATPase, C-terminal domain"/>
    <property type="match status" value="1"/>
</dbReference>
<evidence type="ECO:0000256" key="7">
    <source>
        <dbReference type="ARBA" id="ARBA00022777"/>
    </source>
</evidence>
<organism evidence="13 15">
    <name type="scientific">Eubacterium ventriosum</name>
    <dbReference type="NCBI Taxonomy" id="39496"/>
    <lineage>
        <taxon>Bacteria</taxon>
        <taxon>Bacillati</taxon>
        <taxon>Bacillota</taxon>
        <taxon>Clostridia</taxon>
        <taxon>Eubacteriales</taxon>
        <taxon>Eubacteriaceae</taxon>
        <taxon>Eubacterium</taxon>
    </lineage>
</organism>
<evidence type="ECO:0000313" key="14">
    <source>
        <dbReference type="EMBL" id="RHA80832.1"/>
    </source>
</evidence>
<name>A0A413R5C1_9FIRM</name>
<sequence>MKLDKYLWDKKINISILAVGYFIIVAMLVAFKAQNSLIIGITIVYIAVVVASFLIDFFRKKNFYDEFTANTEKLDKKYLVLEMLKEPEFYEGKILYDNLYEIDKSMAENVNKYNHSIEDFKEYIEMWIHEVKIPIASLVLMCHNHKGEIDEKYIKQIRRLDNYTDQVLYYIRSNYSENDYLIKEVGLNKAVGEVLIKNRDDLLENKINIQVDLNNYSVFTDSKWFQFILNQIINNSIKYKKAGVESIIKITASQTKDETTIEIFDNGIGIPRKDLKKVFNKSFTGENGRIGAKSTGMGLYIADRLCKKLGHRIEIESEQNVDGTSDSYTKVKIVFGRNDYLTLQNCNVK</sequence>
<dbReference type="EC" id="2.7.13.3" evidence="3"/>
<dbReference type="AlphaFoldDB" id="A0A413R5C1"/>
<dbReference type="Pfam" id="PF02518">
    <property type="entry name" value="HATPase_c"/>
    <property type="match status" value="1"/>
</dbReference>
<evidence type="ECO:0000256" key="1">
    <source>
        <dbReference type="ARBA" id="ARBA00000085"/>
    </source>
</evidence>
<feature type="domain" description="Histidine kinase" evidence="12">
    <location>
        <begin position="126"/>
        <end position="324"/>
    </location>
</feature>
<keyword evidence="6 11" id="KW-0812">Transmembrane</keyword>
<keyword evidence="15" id="KW-1185">Reference proteome</keyword>
<dbReference type="Proteomes" id="UP000284779">
    <property type="component" value="Unassembled WGS sequence"/>
</dbReference>
<reference evidence="15 16" key="1">
    <citation type="submission" date="2018-08" db="EMBL/GenBank/DDBJ databases">
        <title>A genome reference for cultivated species of the human gut microbiota.</title>
        <authorList>
            <person name="Zou Y."/>
            <person name="Xue W."/>
            <person name="Luo G."/>
        </authorList>
    </citation>
    <scope>NUCLEOTIDE SEQUENCE [LARGE SCALE GENOMIC DNA]</scope>
    <source>
        <strain evidence="14 16">AM42-30</strain>
        <strain evidence="13 15">AM44-11BH</strain>
    </source>
</reference>
<gene>
    <name evidence="14" type="ORF">DW918_05475</name>
    <name evidence="13" type="ORF">DW944_10695</name>
</gene>
<keyword evidence="8 11" id="KW-1133">Transmembrane helix</keyword>
<evidence type="ECO:0000256" key="2">
    <source>
        <dbReference type="ARBA" id="ARBA00004651"/>
    </source>
</evidence>
<comment type="caution">
    <text evidence="13">The sequence shown here is derived from an EMBL/GenBank/DDBJ whole genome shotgun (WGS) entry which is preliminary data.</text>
</comment>
<evidence type="ECO:0000256" key="3">
    <source>
        <dbReference type="ARBA" id="ARBA00012438"/>
    </source>
</evidence>
<evidence type="ECO:0000256" key="11">
    <source>
        <dbReference type="SAM" id="Phobius"/>
    </source>
</evidence>
<dbReference type="GO" id="GO:0016036">
    <property type="term" value="P:cellular response to phosphate starvation"/>
    <property type="evidence" value="ECO:0007669"/>
    <property type="project" value="TreeGrafter"/>
</dbReference>
<dbReference type="EMBL" id="QSFD01000012">
    <property type="protein sequence ID" value="RHA16954.1"/>
    <property type="molecule type" value="Genomic_DNA"/>
</dbReference>
<accession>A0A413R5C1</accession>
<evidence type="ECO:0000256" key="8">
    <source>
        <dbReference type="ARBA" id="ARBA00022989"/>
    </source>
</evidence>
<evidence type="ECO:0000256" key="10">
    <source>
        <dbReference type="ARBA" id="ARBA00023136"/>
    </source>
</evidence>
<evidence type="ECO:0000256" key="5">
    <source>
        <dbReference type="ARBA" id="ARBA00022679"/>
    </source>
</evidence>
<dbReference type="Proteomes" id="UP000285740">
    <property type="component" value="Unassembled WGS sequence"/>
</dbReference>
<dbReference type="GO" id="GO:0000155">
    <property type="term" value="F:phosphorelay sensor kinase activity"/>
    <property type="evidence" value="ECO:0007669"/>
    <property type="project" value="TreeGrafter"/>
</dbReference>
<keyword evidence="9" id="KW-0902">Two-component regulatory system</keyword>
<evidence type="ECO:0000313" key="16">
    <source>
        <dbReference type="Proteomes" id="UP000285740"/>
    </source>
</evidence>
<dbReference type="InterPro" id="IPR036890">
    <property type="entry name" value="HATPase_C_sf"/>
</dbReference>
<proteinExistence type="predicted"/>
<dbReference type="InterPro" id="IPR005467">
    <property type="entry name" value="His_kinase_dom"/>
</dbReference>
<keyword evidence="5" id="KW-0808">Transferase</keyword>
<dbReference type="InterPro" id="IPR050351">
    <property type="entry name" value="BphY/WalK/GraS-like"/>
</dbReference>
<comment type="catalytic activity">
    <reaction evidence="1">
        <text>ATP + protein L-histidine = ADP + protein N-phospho-L-histidine.</text>
        <dbReference type="EC" id="2.7.13.3"/>
    </reaction>
</comment>
<dbReference type="PANTHER" id="PTHR45453">
    <property type="entry name" value="PHOSPHATE REGULON SENSOR PROTEIN PHOR"/>
    <property type="match status" value="1"/>
</dbReference>
<evidence type="ECO:0000313" key="15">
    <source>
        <dbReference type="Proteomes" id="UP000284779"/>
    </source>
</evidence>
<comment type="subcellular location">
    <subcellularLocation>
        <location evidence="2">Cell membrane</location>
        <topology evidence="2">Multi-pass membrane protein</topology>
    </subcellularLocation>
</comment>
<evidence type="ECO:0000256" key="9">
    <source>
        <dbReference type="ARBA" id="ARBA00023012"/>
    </source>
</evidence>
<dbReference type="SUPFAM" id="SSF55874">
    <property type="entry name" value="ATPase domain of HSP90 chaperone/DNA topoisomerase II/histidine kinase"/>
    <property type="match status" value="1"/>
</dbReference>
<feature type="transmembrane region" description="Helical" evidence="11">
    <location>
        <begin position="12"/>
        <end position="31"/>
    </location>
</feature>
<dbReference type="PANTHER" id="PTHR45453:SF2">
    <property type="entry name" value="HISTIDINE KINASE"/>
    <property type="match status" value="1"/>
</dbReference>
<feature type="transmembrane region" description="Helical" evidence="11">
    <location>
        <begin position="37"/>
        <end position="58"/>
    </location>
</feature>
<evidence type="ECO:0000313" key="13">
    <source>
        <dbReference type="EMBL" id="RHA16954.1"/>
    </source>
</evidence>
<dbReference type="InterPro" id="IPR003594">
    <property type="entry name" value="HATPase_dom"/>
</dbReference>
<dbReference type="RefSeq" id="WP_117971467.1">
    <property type="nucleotide sequence ID" value="NZ_CAUBDO010000017.1"/>
</dbReference>
<keyword evidence="4" id="KW-1003">Cell membrane</keyword>
<dbReference type="PROSITE" id="PS50109">
    <property type="entry name" value="HIS_KIN"/>
    <property type="match status" value="1"/>
</dbReference>